<reference evidence="1 2" key="1">
    <citation type="submission" date="2014-07" db="EMBL/GenBank/DDBJ databases">
        <title>Methanogenic archaea and the global carbon cycle.</title>
        <authorList>
            <person name="Henriksen J.R."/>
            <person name="Luke J."/>
            <person name="Reinhart S."/>
            <person name="Benedict M.N."/>
            <person name="Youngblut N.D."/>
            <person name="Metcalf M.E."/>
            <person name="Whitaker R.J."/>
            <person name="Metcalf W.W."/>
        </authorList>
    </citation>
    <scope>NUCLEOTIDE SEQUENCE [LARGE SCALE GENOMIC DNA]</scope>
    <source>
        <strain evidence="1 2">Z-7289</strain>
    </source>
</reference>
<sequence length="112" mass="12832">MDVDTVLGYLSKIDMSNLRVTHHFETRANERKNDIHPDVNGIYDIIFNEKPVGILKQNADTFKLYYNLGEEHDLIIIISVKNSNPIIINLVTCFLVDSKKRRRGDASELTGE</sequence>
<dbReference type="EMBL" id="CP009515">
    <property type="protein sequence ID" value="AKB74607.1"/>
    <property type="molecule type" value="Genomic_DNA"/>
</dbReference>
<evidence type="ECO:0000313" key="1">
    <source>
        <dbReference type="EMBL" id="AKB74607.1"/>
    </source>
</evidence>
<proteinExistence type="predicted"/>
<keyword evidence="2" id="KW-1185">Reference proteome</keyword>
<dbReference type="Proteomes" id="UP000033072">
    <property type="component" value="Chromosome"/>
</dbReference>
<dbReference type="GeneID" id="24806090"/>
<dbReference type="OrthoDB" id="111555at2157"/>
<name>A0A0E3S5U4_9EURY</name>
<dbReference type="PATRIC" id="fig|1434111.4.peg.1758"/>
<dbReference type="AlphaFoldDB" id="A0A0E3S5U4"/>
<dbReference type="HOGENOM" id="CLU_171545_0_0_2"/>
<dbReference type="RefSeq" id="WP_048125603.1">
    <property type="nucleotide sequence ID" value="NZ_CP009515.1"/>
</dbReference>
<gene>
    <name evidence="1" type="ORF">MSLAZ_1346</name>
</gene>
<dbReference type="KEGG" id="mls:MSLAZ_1346"/>
<protein>
    <submittedName>
        <fullName evidence="1">Uncharacterized protein</fullName>
    </submittedName>
</protein>
<accession>A0A0E3S5U4</accession>
<organism evidence="1 2">
    <name type="scientific">Methanosarcina lacustris Z-7289</name>
    <dbReference type="NCBI Taxonomy" id="1434111"/>
    <lineage>
        <taxon>Archaea</taxon>
        <taxon>Methanobacteriati</taxon>
        <taxon>Methanobacteriota</taxon>
        <taxon>Stenosarchaea group</taxon>
        <taxon>Methanomicrobia</taxon>
        <taxon>Methanosarcinales</taxon>
        <taxon>Methanosarcinaceae</taxon>
        <taxon>Methanosarcina</taxon>
    </lineage>
</organism>
<evidence type="ECO:0000313" key="2">
    <source>
        <dbReference type="Proteomes" id="UP000033072"/>
    </source>
</evidence>